<gene>
    <name evidence="14" type="ORF">GSOID_T00016116001</name>
</gene>
<feature type="transmembrane region" description="Helical" evidence="13">
    <location>
        <begin position="201"/>
        <end position="228"/>
    </location>
</feature>
<feature type="compositionally biased region" description="Basic and acidic residues" evidence="12">
    <location>
        <begin position="577"/>
        <end position="600"/>
    </location>
</feature>
<dbReference type="Gene3D" id="1.20.1730.10">
    <property type="entry name" value="Sodium/glucose cotransporter"/>
    <property type="match status" value="1"/>
</dbReference>
<evidence type="ECO:0000256" key="8">
    <source>
        <dbReference type="ARBA" id="ARBA00023065"/>
    </source>
</evidence>
<keyword evidence="15" id="KW-1185">Reference proteome</keyword>
<evidence type="ECO:0000256" key="6">
    <source>
        <dbReference type="ARBA" id="ARBA00022989"/>
    </source>
</evidence>
<keyword evidence="6 13" id="KW-1133">Transmembrane helix</keyword>
<dbReference type="EMBL" id="FN653021">
    <property type="protein sequence ID" value="CBY23660.1"/>
    <property type="molecule type" value="Genomic_DNA"/>
</dbReference>
<dbReference type="AlphaFoldDB" id="E4X1H9"/>
<evidence type="ECO:0000313" key="15">
    <source>
        <dbReference type="Proteomes" id="UP000001307"/>
    </source>
</evidence>
<dbReference type="GO" id="GO:0005886">
    <property type="term" value="C:plasma membrane"/>
    <property type="evidence" value="ECO:0007669"/>
    <property type="project" value="UniProtKB-SubCell"/>
</dbReference>
<dbReference type="Proteomes" id="UP000001307">
    <property type="component" value="Unassembled WGS sequence"/>
</dbReference>
<feature type="transmembrane region" description="Helical" evidence="13">
    <location>
        <begin position="394"/>
        <end position="418"/>
    </location>
</feature>
<dbReference type="OrthoDB" id="6132759at2759"/>
<keyword evidence="7" id="KW-0915">Sodium</keyword>
<feature type="transmembrane region" description="Helical" evidence="13">
    <location>
        <begin position="170"/>
        <end position="189"/>
    </location>
</feature>
<dbReference type="PANTHER" id="PTHR42985">
    <property type="entry name" value="SODIUM-COUPLED MONOCARBOXYLATE TRANSPORTER"/>
    <property type="match status" value="1"/>
</dbReference>
<evidence type="ECO:0000256" key="7">
    <source>
        <dbReference type="ARBA" id="ARBA00023053"/>
    </source>
</evidence>
<evidence type="ECO:0000256" key="12">
    <source>
        <dbReference type="SAM" id="MobiDB-lite"/>
    </source>
</evidence>
<keyword evidence="9 13" id="KW-0472">Membrane</keyword>
<keyword evidence="4" id="KW-1003">Cell membrane</keyword>
<feature type="transmembrane region" description="Helical" evidence="13">
    <location>
        <begin position="342"/>
        <end position="362"/>
    </location>
</feature>
<feature type="transmembrane region" description="Helical" evidence="13">
    <location>
        <begin position="288"/>
        <end position="315"/>
    </location>
</feature>
<feature type="region of interest" description="Disordered" evidence="12">
    <location>
        <begin position="568"/>
        <end position="600"/>
    </location>
</feature>
<dbReference type="InterPro" id="IPR038377">
    <property type="entry name" value="Na/Glc_symporter_sf"/>
</dbReference>
<feature type="transmembrane region" description="Helical" evidence="13">
    <location>
        <begin position="137"/>
        <end position="158"/>
    </location>
</feature>
<evidence type="ECO:0008006" key="16">
    <source>
        <dbReference type="Google" id="ProtNLM"/>
    </source>
</evidence>
<keyword evidence="8" id="KW-0406">Ion transport</keyword>
<feature type="transmembrane region" description="Helical" evidence="13">
    <location>
        <begin position="65"/>
        <end position="84"/>
    </location>
</feature>
<evidence type="ECO:0000256" key="3">
    <source>
        <dbReference type="ARBA" id="ARBA00022448"/>
    </source>
</evidence>
<evidence type="ECO:0000313" key="14">
    <source>
        <dbReference type="EMBL" id="CBY23660.1"/>
    </source>
</evidence>
<feature type="transmembrane region" description="Helical" evidence="13">
    <location>
        <begin position="26"/>
        <end position="45"/>
    </location>
</feature>
<dbReference type="InterPro" id="IPR001734">
    <property type="entry name" value="Na/solute_symporter"/>
</dbReference>
<sequence length="600" mass="65220">MENSSRTCEDVDLLNDPEASFQAADYAILGLMLALSGVIGIFFAWKDRKESSEVFMMGGGGVSPFPIAASLATTFFSAVTVLGVPAEVYIFGIMYFFFAISLFLASVLAAEIFGPLYRANGVTSTYEYLGKRFNNSVRYLALGIFYLQNIAYIGIVIYTPSLALETVTGLNRWAAVWLNGVVCIFYTSIGGLKAVVWTDTLQIICMISGFVTICADGLAEFGFADIWSNAVAENRLDFDWRADPRYRHSIWAIVFGGLFGTWGNLFVGSQSFTQRMLSARNEKEMKKAIYGGFIGILIILLLASFTGLVMLRFFACCDPLTAGWVSAKTQLAPYLAIQRFKALPGLASLIVVGAYGGTLSTVSSGINSMATCLVTDILIPNEAFFRLNNPSDKFYTIVTKVASVCFGLACLGMSYIAASAGEGLLQAALSLFGILGGPNMAVFFLGAMVPFAEPIGVFIADILGVGVAFWVYFGSKSYPAGNEFIGKLEMTTTSCGLNETEVVSEIVEEESIPGIANFYQISYNYVGTVGFITTFVLALIISGIIKLTGSRENQRPAAKSMVPWLPWSPTEDIEENTDLKEKSGERNGSFREEESKFDKF</sequence>
<dbReference type="PANTHER" id="PTHR42985:SF45">
    <property type="entry name" value="SODIUM_IODIDE COTRANSPORTER-LIKE"/>
    <property type="match status" value="1"/>
</dbReference>
<reference evidence="14 15" key="1">
    <citation type="journal article" date="2010" name="Science">
        <title>Plasticity of animal genome architecture unmasked by rapid evolution of a pelagic tunicate.</title>
        <authorList>
            <person name="Denoeud F."/>
            <person name="Henriet S."/>
            <person name="Mungpakdee S."/>
            <person name="Aury J.M."/>
            <person name="Da Silva C."/>
            <person name="Brinkmann H."/>
            <person name="Mikhaleva J."/>
            <person name="Olsen L.C."/>
            <person name="Jubin C."/>
            <person name="Canestro C."/>
            <person name="Bouquet J.M."/>
            <person name="Danks G."/>
            <person name="Poulain J."/>
            <person name="Campsteijn C."/>
            <person name="Adamski M."/>
            <person name="Cross I."/>
            <person name="Yadetie F."/>
            <person name="Muffato M."/>
            <person name="Louis A."/>
            <person name="Butcher S."/>
            <person name="Tsagkogeorga G."/>
            <person name="Konrad A."/>
            <person name="Singh S."/>
            <person name="Jensen M.F."/>
            <person name="Cong E.H."/>
            <person name="Eikeseth-Otteraa H."/>
            <person name="Noel B."/>
            <person name="Anthouard V."/>
            <person name="Porcel B.M."/>
            <person name="Kachouri-Lafond R."/>
            <person name="Nishino A."/>
            <person name="Ugolini M."/>
            <person name="Chourrout P."/>
            <person name="Nishida H."/>
            <person name="Aasland R."/>
            <person name="Huzurbazar S."/>
            <person name="Westhof E."/>
            <person name="Delsuc F."/>
            <person name="Lehrach H."/>
            <person name="Reinhardt R."/>
            <person name="Weissenbach J."/>
            <person name="Roy S.W."/>
            <person name="Artiguenave F."/>
            <person name="Postlethwait J.H."/>
            <person name="Manak J.R."/>
            <person name="Thompson E.M."/>
            <person name="Jaillon O."/>
            <person name="Du Pasquier L."/>
            <person name="Boudinot P."/>
            <person name="Liberles D.A."/>
            <person name="Volff J.N."/>
            <person name="Philippe H."/>
            <person name="Lenhard B."/>
            <person name="Roest Crollius H."/>
            <person name="Wincker P."/>
            <person name="Chourrout D."/>
        </authorList>
    </citation>
    <scope>NUCLEOTIDE SEQUENCE [LARGE SCALE GENOMIC DNA]</scope>
</reference>
<dbReference type="InParanoid" id="E4X1H9"/>
<feature type="transmembrane region" description="Helical" evidence="13">
    <location>
        <begin position="90"/>
        <end position="116"/>
    </location>
</feature>
<protein>
    <recommendedName>
        <fullName evidence="16">Sodium-coupled monocarboxylate transporter 1</fullName>
    </recommendedName>
</protein>
<keyword evidence="10" id="KW-0739">Sodium transport</keyword>
<dbReference type="PROSITE" id="PS50283">
    <property type="entry name" value="NA_SOLUT_SYMP_3"/>
    <property type="match status" value="1"/>
</dbReference>
<evidence type="ECO:0000256" key="10">
    <source>
        <dbReference type="ARBA" id="ARBA00023201"/>
    </source>
</evidence>
<feature type="transmembrane region" description="Helical" evidence="13">
    <location>
        <begin position="248"/>
        <end position="267"/>
    </location>
</feature>
<keyword evidence="5 13" id="KW-0812">Transmembrane</keyword>
<proteinExistence type="inferred from homology"/>
<dbReference type="GO" id="GO:0015293">
    <property type="term" value="F:symporter activity"/>
    <property type="evidence" value="ECO:0007669"/>
    <property type="project" value="TreeGrafter"/>
</dbReference>
<name>E4X1H9_OIKDI</name>
<feature type="transmembrane region" description="Helical" evidence="13">
    <location>
        <begin position="455"/>
        <end position="473"/>
    </location>
</feature>
<evidence type="ECO:0000256" key="1">
    <source>
        <dbReference type="ARBA" id="ARBA00004651"/>
    </source>
</evidence>
<evidence type="ECO:0000256" key="4">
    <source>
        <dbReference type="ARBA" id="ARBA00022475"/>
    </source>
</evidence>
<evidence type="ECO:0000256" key="13">
    <source>
        <dbReference type="SAM" id="Phobius"/>
    </source>
</evidence>
<feature type="transmembrane region" description="Helical" evidence="13">
    <location>
        <begin position="424"/>
        <end position="448"/>
    </location>
</feature>
<dbReference type="InterPro" id="IPR051163">
    <property type="entry name" value="Sodium:Solute_Symporter_SSF"/>
</dbReference>
<evidence type="ECO:0000256" key="9">
    <source>
        <dbReference type="ARBA" id="ARBA00023136"/>
    </source>
</evidence>
<evidence type="ECO:0000256" key="5">
    <source>
        <dbReference type="ARBA" id="ARBA00022692"/>
    </source>
</evidence>
<evidence type="ECO:0000256" key="2">
    <source>
        <dbReference type="ARBA" id="ARBA00006434"/>
    </source>
</evidence>
<dbReference type="GO" id="GO:0006814">
    <property type="term" value="P:sodium ion transport"/>
    <property type="evidence" value="ECO:0007669"/>
    <property type="project" value="UniProtKB-KW"/>
</dbReference>
<accession>E4X1H9</accession>
<keyword evidence="3" id="KW-0813">Transport</keyword>
<feature type="transmembrane region" description="Helical" evidence="13">
    <location>
        <begin position="523"/>
        <end position="545"/>
    </location>
</feature>
<comment type="subcellular location">
    <subcellularLocation>
        <location evidence="1">Cell membrane</location>
        <topology evidence="1">Multi-pass membrane protein</topology>
    </subcellularLocation>
</comment>
<evidence type="ECO:0000256" key="11">
    <source>
        <dbReference type="RuleBase" id="RU362091"/>
    </source>
</evidence>
<dbReference type="Pfam" id="PF00474">
    <property type="entry name" value="SSF"/>
    <property type="match status" value="1"/>
</dbReference>
<organism evidence="14 15">
    <name type="scientific">Oikopleura dioica</name>
    <name type="common">Tunicate</name>
    <dbReference type="NCBI Taxonomy" id="34765"/>
    <lineage>
        <taxon>Eukaryota</taxon>
        <taxon>Metazoa</taxon>
        <taxon>Chordata</taxon>
        <taxon>Tunicata</taxon>
        <taxon>Appendicularia</taxon>
        <taxon>Copelata</taxon>
        <taxon>Oikopleuridae</taxon>
        <taxon>Oikopleura</taxon>
    </lineage>
</organism>
<dbReference type="NCBIfam" id="TIGR00813">
    <property type="entry name" value="sss"/>
    <property type="match status" value="1"/>
</dbReference>
<comment type="similarity">
    <text evidence="2 11">Belongs to the sodium:solute symporter (SSF) (TC 2.A.21) family.</text>
</comment>